<evidence type="ECO:0000313" key="13">
    <source>
        <dbReference type="EMBL" id="KAE8766188.1"/>
    </source>
</evidence>
<accession>A0A7J5UV84</accession>
<keyword evidence="7" id="KW-0663">Pyridoxal phosphate</keyword>
<evidence type="ECO:0000256" key="6">
    <source>
        <dbReference type="ARBA" id="ARBA00022723"/>
    </source>
</evidence>
<dbReference type="Proteomes" id="UP000451860">
    <property type="component" value="Unassembled WGS sequence"/>
</dbReference>
<reference evidence="13 14" key="1">
    <citation type="submission" date="2019-10" db="EMBL/GenBank/DDBJ databases">
        <title>Georgenia wutianyii sp. nov. and Georgenia yuyongxinii sp. nov. isolated from plateau pika (Ochotona curzoniae) in the Qinghai-Tibet plateau of China.</title>
        <authorList>
            <person name="Tian Z."/>
        </authorList>
    </citation>
    <scope>NUCLEOTIDE SEQUENCE [LARGE SCALE GENOMIC DNA]</scope>
    <source>
        <strain evidence="13 14">DSM 21501</strain>
    </source>
</reference>
<evidence type="ECO:0000256" key="4">
    <source>
        <dbReference type="ARBA" id="ARBA00011738"/>
    </source>
</evidence>
<dbReference type="PANTHER" id="PTHR31528:SF1">
    <property type="entry name" value="4-AMINO-5-HYDROXYMETHYL-2-METHYLPYRIMIDINE PHOSPHATE SYNTHASE THI11-RELATED"/>
    <property type="match status" value="1"/>
</dbReference>
<comment type="catalytic activity">
    <reaction evidence="11">
        <text>N(6)-(pyridoxal phosphate)-L-lysyl-[4-amino-5-hydroxymethyl-2-methylpyrimidine phosphate synthase] + L-histidyl-[4-amino-5-hydroxymethyl-2-methylpyrimidine phosphate synthase] + 2 Fe(3+) + 4 H2O = L-lysyl-[4-amino-5-hydroxymethyl-2-methylpyrimidine phosphate synthase] + (2S)-2-amino-5-hydroxy-4-oxopentanoyl-[4-amino-5-hydroxymethyl-2-methylpyrimidine phosphate synthase] + 4-amino-2-methyl-5-(phosphooxymethyl)pyrimidine + 3-oxopropanoate + 2 Fe(2+) + 2 H(+)</text>
        <dbReference type="Rhea" id="RHEA:65756"/>
        <dbReference type="Rhea" id="RHEA-COMP:16892"/>
        <dbReference type="Rhea" id="RHEA-COMP:16893"/>
        <dbReference type="Rhea" id="RHEA-COMP:16894"/>
        <dbReference type="Rhea" id="RHEA-COMP:16895"/>
        <dbReference type="ChEBI" id="CHEBI:15377"/>
        <dbReference type="ChEBI" id="CHEBI:15378"/>
        <dbReference type="ChEBI" id="CHEBI:29033"/>
        <dbReference type="ChEBI" id="CHEBI:29034"/>
        <dbReference type="ChEBI" id="CHEBI:29969"/>
        <dbReference type="ChEBI" id="CHEBI:29979"/>
        <dbReference type="ChEBI" id="CHEBI:33190"/>
        <dbReference type="ChEBI" id="CHEBI:58354"/>
        <dbReference type="ChEBI" id="CHEBI:143915"/>
        <dbReference type="ChEBI" id="CHEBI:157692"/>
    </reaction>
    <physiologicalReaction direction="left-to-right" evidence="11">
        <dbReference type="Rhea" id="RHEA:65757"/>
    </physiologicalReaction>
</comment>
<keyword evidence="14" id="KW-1185">Reference proteome</keyword>
<comment type="pathway">
    <text evidence="2">Cofactor biosynthesis; thiamine diphosphate biosynthesis.</text>
</comment>
<dbReference type="Gene3D" id="3.40.190.10">
    <property type="entry name" value="Periplasmic binding protein-like II"/>
    <property type="match status" value="2"/>
</dbReference>
<keyword evidence="6" id="KW-0479">Metal-binding</keyword>
<dbReference type="GO" id="GO:0046872">
    <property type="term" value="F:metal ion binding"/>
    <property type="evidence" value="ECO:0007669"/>
    <property type="project" value="UniProtKB-KW"/>
</dbReference>
<evidence type="ECO:0000256" key="3">
    <source>
        <dbReference type="ARBA" id="ARBA00009406"/>
    </source>
</evidence>
<evidence type="ECO:0000256" key="2">
    <source>
        <dbReference type="ARBA" id="ARBA00004948"/>
    </source>
</evidence>
<comment type="subunit">
    <text evidence="4">Homodimer.</text>
</comment>
<evidence type="ECO:0000313" key="14">
    <source>
        <dbReference type="Proteomes" id="UP000451860"/>
    </source>
</evidence>
<dbReference type="PANTHER" id="PTHR31528">
    <property type="entry name" value="4-AMINO-5-HYDROXYMETHYL-2-METHYLPYRIMIDINE PHOSPHATE SYNTHASE THI11-RELATED"/>
    <property type="match status" value="1"/>
</dbReference>
<proteinExistence type="inferred from homology"/>
<evidence type="ECO:0000259" key="12">
    <source>
        <dbReference type="Pfam" id="PF09084"/>
    </source>
</evidence>
<keyword evidence="5 13" id="KW-0808">Transferase</keyword>
<dbReference type="SUPFAM" id="SSF53850">
    <property type="entry name" value="Periplasmic binding protein-like II"/>
    <property type="match status" value="1"/>
</dbReference>
<organism evidence="13 14">
    <name type="scientific">Georgenia thermotolerans</name>
    <dbReference type="NCBI Taxonomy" id="527326"/>
    <lineage>
        <taxon>Bacteria</taxon>
        <taxon>Bacillati</taxon>
        <taxon>Actinomycetota</taxon>
        <taxon>Actinomycetes</taxon>
        <taxon>Micrococcales</taxon>
        <taxon>Bogoriellaceae</taxon>
        <taxon>Georgenia</taxon>
    </lineage>
</organism>
<name>A0A7J5UV84_9MICO</name>
<gene>
    <name evidence="13" type="ORF">GB883_00385</name>
</gene>
<dbReference type="InterPro" id="IPR027939">
    <property type="entry name" value="NMT1/THI5"/>
</dbReference>
<evidence type="ECO:0000256" key="8">
    <source>
        <dbReference type="ARBA" id="ARBA00022977"/>
    </source>
</evidence>
<evidence type="ECO:0000256" key="10">
    <source>
        <dbReference type="ARBA" id="ARBA00033171"/>
    </source>
</evidence>
<dbReference type="GO" id="GO:0016740">
    <property type="term" value="F:transferase activity"/>
    <property type="evidence" value="ECO:0007669"/>
    <property type="project" value="UniProtKB-KW"/>
</dbReference>
<evidence type="ECO:0000256" key="5">
    <source>
        <dbReference type="ARBA" id="ARBA00022679"/>
    </source>
</evidence>
<evidence type="ECO:0000256" key="7">
    <source>
        <dbReference type="ARBA" id="ARBA00022898"/>
    </source>
</evidence>
<dbReference type="Pfam" id="PF09084">
    <property type="entry name" value="NMT1"/>
    <property type="match status" value="1"/>
</dbReference>
<dbReference type="InterPro" id="IPR015168">
    <property type="entry name" value="SsuA/THI5"/>
</dbReference>
<dbReference type="EMBL" id="WHJE01000001">
    <property type="protein sequence ID" value="KAE8766188.1"/>
    <property type="molecule type" value="Genomic_DNA"/>
</dbReference>
<keyword evidence="8" id="KW-0784">Thiamine biosynthesis</keyword>
<comment type="function">
    <text evidence="1">Responsible for the formation of the pyrimidine heterocycle in the thiamine biosynthesis pathway. Catalyzes the formation of hydroxymethylpyrimidine phosphate (HMP-P) from histidine and pyridoxal phosphate (PLP). The protein uses PLP and the active site histidine to form HMP-P, generating an inactive enzyme. The enzyme can only undergo a single turnover, which suggests it is a suicide enzyme.</text>
</comment>
<sequence>MQSSWINDAEFSGYFAAMDEGLYEAEGISFEYLPGGPSVIPESSLLSGAADVALTTPDTTINAIVDQGADFVIIGTQYQRNPLGVVSLASSGIDEPADLVGKTIAVPDVNRLAFDAMLTINDVDPASVTVVPYAYDPTPLLEGEVDATIDFVTNVPYTIEQAGEEASSFLLYDVGYKIPNDTVVVTRDTLENKRDELVAWLRASRAGWDAVLEDPAVYPPKFADTWFKGTGRTVENEIYFNTAQKPLIESENGVFALTDQQVQDTIDTLALIGIEADKAMFDTSLLDEL</sequence>
<comment type="caution">
    <text evidence="13">The sequence shown here is derived from an EMBL/GenBank/DDBJ whole genome shotgun (WGS) entry which is preliminary data.</text>
</comment>
<evidence type="ECO:0000256" key="1">
    <source>
        <dbReference type="ARBA" id="ARBA00003469"/>
    </source>
</evidence>
<dbReference type="GO" id="GO:0009228">
    <property type="term" value="P:thiamine biosynthetic process"/>
    <property type="evidence" value="ECO:0007669"/>
    <property type="project" value="UniProtKB-KW"/>
</dbReference>
<protein>
    <recommendedName>
        <fullName evidence="10">Thiamine pyrimidine synthase</fullName>
    </recommendedName>
</protein>
<comment type="similarity">
    <text evidence="3">Belongs to the NMT1/THI5 family.</text>
</comment>
<feature type="domain" description="SsuA/THI5-like" evidence="12">
    <location>
        <begin position="10"/>
        <end position="216"/>
    </location>
</feature>
<dbReference type="OrthoDB" id="174578at2"/>
<evidence type="ECO:0000256" key="11">
    <source>
        <dbReference type="ARBA" id="ARBA00048179"/>
    </source>
</evidence>
<evidence type="ECO:0000256" key="9">
    <source>
        <dbReference type="ARBA" id="ARBA00023004"/>
    </source>
</evidence>
<keyword evidence="9" id="KW-0408">Iron</keyword>
<dbReference type="AlphaFoldDB" id="A0A7J5UV84"/>